<keyword evidence="1" id="KW-0472">Membrane</keyword>
<evidence type="ECO:0000313" key="3">
    <source>
        <dbReference type="Proteomes" id="UP000078406"/>
    </source>
</evidence>
<keyword evidence="1" id="KW-1133">Transmembrane helix</keyword>
<feature type="transmembrane region" description="Helical" evidence="1">
    <location>
        <begin position="36"/>
        <end position="60"/>
    </location>
</feature>
<dbReference type="RefSeq" id="WP_049844294.1">
    <property type="nucleotide sequence ID" value="NZ_LLEI02000024.1"/>
</dbReference>
<organism evidence="2 3">
    <name type="scientific">Vibrio bivalvicida</name>
    <dbReference type="NCBI Taxonomy" id="1276888"/>
    <lineage>
        <taxon>Bacteria</taxon>
        <taxon>Pseudomonadati</taxon>
        <taxon>Pseudomonadota</taxon>
        <taxon>Gammaproteobacteria</taxon>
        <taxon>Vibrionales</taxon>
        <taxon>Vibrionaceae</taxon>
        <taxon>Vibrio</taxon>
        <taxon>Vibrio oreintalis group</taxon>
    </lineage>
</organism>
<dbReference type="AlphaFoldDB" id="A0A177Y0X0"/>
<accession>A0A177Y0X0</accession>
<gene>
    <name evidence="2" type="ORF">APB76_09130</name>
</gene>
<keyword evidence="1" id="KW-0812">Transmembrane</keyword>
<feature type="transmembrane region" description="Helical" evidence="1">
    <location>
        <begin position="6"/>
        <end position="24"/>
    </location>
</feature>
<dbReference type="Proteomes" id="UP000078406">
    <property type="component" value="Unassembled WGS sequence"/>
</dbReference>
<dbReference type="EMBL" id="LLEI02000024">
    <property type="protein sequence ID" value="OAJ94471.1"/>
    <property type="molecule type" value="Genomic_DNA"/>
</dbReference>
<name>A0A177Y0X0_9VIBR</name>
<comment type="caution">
    <text evidence="2">The sequence shown here is derived from an EMBL/GenBank/DDBJ whole genome shotgun (WGS) entry which is preliminary data.</text>
</comment>
<proteinExistence type="predicted"/>
<evidence type="ECO:0000313" key="2">
    <source>
        <dbReference type="EMBL" id="OAJ94471.1"/>
    </source>
</evidence>
<feature type="transmembrane region" description="Helical" evidence="1">
    <location>
        <begin position="92"/>
        <end position="115"/>
    </location>
</feature>
<reference evidence="2 3" key="1">
    <citation type="journal article" date="2016" name="Syst. Appl. Microbiol.">
        <title>Vibrio bivalvicida sp. nov., a novel larval pathogen for bivalve molluscs reared in a hatchery.</title>
        <authorList>
            <person name="Dubert J."/>
            <person name="Romalde J.L."/>
            <person name="Prado S."/>
            <person name="Barja J.L."/>
        </authorList>
    </citation>
    <scope>NUCLEOTIDE SEQUENCE [LARGE SCALE GENOMIC DNA]</scope>
    <source>
        <strain evidence="2 3">605</strain>
    </source>
</reference>
<protein>
    <submittedName>
        <fullName evidence="2">Uncharacterized protein</fullName>
    </submittedName>
</protein>
<evidence type="ECO:0000256" key="1">
    <source>
        <dbReference type="SAM" id="Phobius"/>
    </source>
</evidence>
<sequence length="328" mass="38113">MIKPTIFLFFVFGIAGYAFLRQYHGTLHSLNRSNGYHTFFVASAVGIVLFSISALIYFFLYRAGLYLGVTFDLGRWILTDVFFKDDVKQDQVALIDISMLSVALGALLPNITYLFGTPTSRWRRRSEPGVLRFIFFILVKRPIKLLILEPFERFLEKRRESISKSYLKDSESTELSRLLAMSLEHRLPILFTMSDNKVFIGYPLFIPVKPHNDIYILPVVSGYRCKDTRAFSKVTDYTPVVELLVEKEKEKFKRAMTTKGVSAEDVEAFMESDERLFTKEEQWKKFTVALPCREIVHAHLHDLELESIFHQQESERLGNSDVEKYFPI</sequence>